<dbReference type="SUPFAM" id="SSF54236">
    <property type="entry name" value="Ubiquitin-like"/>
    <property type="match status" value="3"/>
</dbReference>
<dbReference type="Proteomes" id="UP001054821">
    <property type="component" value="Chromosome 2"/>
</dbReference>
<evidence type="ECO:0000313" key="12">
    <source>
        <dbReference type="Proteomes" id="UP000327085"/>
    </source>
</evidence>
<dbReference type="Gramene" id="VVA27355">
    <property type="protein sequence ID" value="VVA27355"/>
    <property type="gene ID" value="Prudul26B024300"/>
</dbReference>
<evidence type="ECO:0000259" key="9">
    <source>
        <dbReference type="PROSITE" id="PS50053"/>
    </source>
</evidence>
<dbReference type="Gene3D" id="3.10.20.90">
    <property type="entry name" value="Phosphatidylinositol 3-kinase Catalytic Subunit, Chain A, domain 1"/>
    <property type="match status" value="3"/>
</dbReference>
<dbReference type="FunFam" id="3.10.20.90:FF:000469">
    <property type="entry name" value="Polyubiquitin-C"/>
    <property type="match status" value="1"/>
</dbReference>
<reference evidence="10 13" key="3">
    <citation type="journal article" date="2022" name="G3 (Bethesda)">
        <title>Whole-genome sequence and methylome profiling of the almond [Prunus dulcis (Mill.) D.A. Webb] cultivar 'Nonpareil'.</title>
        <authorList>
            <person name="D'Amico-Willman K.M."/>
            <person name="Ouma W.Z."/>
            <person name="Meulia T."/>
            <person name="Sideli G.M."/>
            <person name="Gradziel T.M."/>
            <person name="Fresnedo-Ramirez J."/>
        </authorList>
    </citation>
    <scope>NUCLEOTIDE SEQUENCE [LARGE SCALE GENOMIC DNA]</scope>
    <source>
        <strain evidence="10">Clone GOH B32 T37-40</strain>
    </source>
</reference>
<dbReference type="EMBL" id="JAJFAZ020000002">
    <property type="protein sequence ID" value="KAI5345776.1"/>
    <property type="molecule type" value="Genomic_DNA"/>
</dbReference>
<feature type="domain" description="Ubiquitin-like" evidence="9">
    <location>
        <begin position="77"/>
        <end position="152"/>
    </location>
</feature>
<comment type="subcellular location">
    <subcellularLocation>
        <location evidence="2">Cytoplasm</location>
    </subcellularLocation>
    <subcellularLocation>
        <location evidence="1">Nucleus</location>
    </subcellularLocation>
</comment>
<dbReference type="PROSITE" id="PS00299">
    <property type="entry name" value="UBIQUITIN_1"/>
    <property type="match status" value="2"/>
</dbReference>
<dbReference type="PANTHER" id="PTHR10666">
    <property type="entry name" value="UBIQUITIN"/>
    <property type="match status" value="1"/>
</dbReference>
<dbReference type="FunFam" id="3.10.20.90:FF:000009">
    <property type="entry name" value="Ubiquitin-60S ribosomal protein"/>
    <property type="match status" value="1"/>
</dbReference>
<dbReference type="GO" id="GO:0003729">
    <property type="term" value="F:mRNA binding"/>
    <property type="evidence" value="ECO:0007669"/>
    <property type="project" value="UniProtKB-ARBA"/>
</dbReference>
<evidence type="ECO:0000256" key="6">
    <source>
        <dbReference type="ARBA" id="ARBA00022737"/>
    </source>
</evidence>
<keyword evidence="8" id="KW-0539">Nucleus</keyword>
<reference evidence="12" key="2">
    <citation type="journal article" date="2020" name="Plant J.">
        <title>Transposons played a major role in the diversification between the closely related almond and peach genomes: results from the almond genome sequence.</title>
        <authorList>
            <person name="Alioto T."/>
            <person name="Alexiou K.G."/>
            <person name="Bardil A."/>
            <person name="Barteri F."/>
            <person name="Castanera R."/>
            <person name="Cruz F."/>
            <person name="Dhingra A."/>
            <person name="Duval H."/>
            <person name="Fernandez I Marti A."/>
            <person name="Frias L."/>
            <person name="Galan B."/>
            <person name="Garcia J.L."/>
            <person name="Howad W."/>
            <person name="Gomez-Garrido J."/>
            <person name="Gut M."/>
            <person name="Julca I."/>
            <person name="Morata J."/>
            <person name="Puigdomenech P."/>
            <person name="Ribeca P."/>
            <person name="Rubio Cabetas M.J."/>
            <person name="Vlasova A."/>
            <person name="Wirthensohn M."/>
            <person name="Garcia-Mas J."/>
            <person name="Gabaldon T."/>
            <person name="Casacuberta J.M."/>
            <person name="Arus P."/>
        </authorList>
    </citation>
    <scope>NUCLEOTIDE SEQUENCE [LARGE SCALE GENOMIC DNA]</scope>
    <source>
        <strain evidence="12">cv. Texas</strain>
    </source>
</reference>
<dbReference type="InterPro" id="IPR019954">
    <property type="entry name" value="Ubiquitin_CS"/>
</dbReference>
<gene>
    <name evidence="11" type="ORF">ALMOND_2B024300</name>
    <name evidence="10" type="ORF">L3X38_013653</name>
</gene>
<keyword evidence="7" id="KW-0832">Ubl conjugation</keyword>
<name>A0A5E4FHL6_PRUDU</name>
<evidence type="ECO:0000256" key="5">
    <source>
        <dbReference type="ARBA" id="ARBA00022499"/>
    </source>
</evidence>
<dbReference type="InterPro" id="IPR000626">
    <property type="entry name" value="Ubiquitin-like_dom"/>
</dbReference>
<evidence type="ECO:0000256" key="7">
    <source>
        <dbReference type="ARBA" id="ARBA00022843"/>
    </source>
</evidence>
<proteinExistence type="inferred from homology"/>
<keyword evidence="4" id="KW-0963">Cytoplasm</keyword>
<dbReference type="EMBL" id="CABIKO010000121">
    <property type="protein sequence ID" value="VVA27355.1"/>
    <property type="molecule type" value="Genomic_DNA"/>
</dbReference>
<dbReference type="InterPro" id="IPR029071">
    <property type="entry name" value="Ubiquitin-like_domsf"/>
</dbReference>
<dbReference type="PROSITE" id="PS50053">
    <property type="entry name" value="UBIQUITIN_2"/>
    <property type="match status" value="3"/>
</dbReference>
<evidence type="ECO:0000313" key="10">
    <source>
        <dbReference type="EMBL" id="KAI5345776.1"/>
    </source>
</evidence>
<keyword evidence="13" id="KW-1185">Reference proteome</keyword>
<dbReference type="InterPro" id="IPR019956">
    <property type="entry name" value="Ubiquitin_dom"/>
</dbReference>
<dbReference type="PRINTS" id="PR00348">
    <property type="entry name" value="UBIQUITIN"/>
</dbReference>
<sequence>MQIFGLTLTGKTIPLEVESYDTVDNVKALIKDKEGIPPEQQSLIFSGKKLEDGRTLADYDIQKESTLHLILRLRGGMQIFVKTLTGKTITLEVESSDTIDIVKTKIQDKEGIPPDQQRLIFAGKQLEDGRTLADYNIQKESTLHLVLRLRGGMQIFVKTLTGKTITLEVEGSDTIDNVKAKIQDRGNSTRPAEAYICWKAVGRW</sequence>
<evidence type="ECO:0000256" key="2">
    <source>
        <dbReference type="ARBA" id="ARBA00004496"/>
    </source>
</evidence>
<evidence type="ECO:0000256" key="3">
    <source>
        <dbReference type="ARBA" id="ARBA00008430"/>
    </source>
</evidence>
<dbReference type="GO" id="GO:0005634">
    <property type="term" value="C:nucleus"/>
    <property type="evidence" value="ECO:0007669"/>
    <property type="project" value="UniProtKB-SubCell"/>
</dbReference>
<evidence type="ECO:0000313" key="11">
    <source>
        <dbReference type="EMBL" id="VVA27355.1"/>
    </source>
</evidence>
<protein>
    <submittedName>
        <fullName evidence="11">PREDICTED: polyubiquitin</fullName>
    </submittedName>
</protein>
<evidence type="ECO:0000256" key="8">
    <source>
        <dbReference type="ARBA" id="ARBA00023242"/>
    </source>
</evidence>
<dbReference type="Proteomes" id="UP000327085">
    <property type="component" value="Chromosome 2"/>
</dbReference>
<dbReference type="InParanoid" id="A0A5E4FHL6"/>
<evidence type="ECO:0000256" key="1">
    <source>
        <dbReference type="ARBA" id="ARBA00004123"/>
    </source>
</evidence>
<comment type="similarity">
    <text evidence="3">Belongs to the ubiquitin family.</text>
</comment>
<dbReference type="SMART" id="SM00213">
    <property type="entry name" value="UBQ"/>
    <property type="match status" value="3"/>
</dbReference>
<dbReference type="AlphaFoldDB" id="A0A5E4FHL6"/>
<feature type="domain" description="Ubiquitin-like" evidence="9">
    <location>
        <begin position="1"/>
        <end position="76"/>
    </location>
</feature>
<organism evidence="11 12">
    <name type="scientific">Prunus dulcis</name>
    <name type="common">Almond</name>
    <name type="synonym">Amygdalus dulcis</name>
    <dbReference type="NCBI Taxonomy" id="3755"/>
    <lineage>
        <taxon>Eukaryota</taxon>
        <taxon>Viridiplantae</taxon>
        <taxon>Streptophyta</taxon>
        <taxon>Embryophyta</taxon>
        <taxon>Tracheophyta</taxon>
        <taxon>Spermatophyta</taxon>
        <taxon>Magnoliopsida</taxon>
        <taxon>eudicotyledons</taxon>
        <taxon>Gunneridae</taxon>
        <taxon>Pentapetalae</taxon>
        <taxon>rosids</taxon>
        <taxon>fabids</taxon>
        <taxon>Rosales</taxon>
        <taxon>Rosaceae</taxon>
        <taxon>Amygdaloideae</taxon>
        <taxon>Amygdaleae</taxon>
        <taxon>Prunus</taxon>
    </lineage>
</organism>
<feature type="domain" description="Ubiquitin-like" evidence="9">
    <location>
        <begin position="153"/>
        <end position="185"/>
    </location>
</feature>
<dbReference type="InterPro" id="IPR050158">
    <property type="entry name" value="Ubiquitin_ubiquitin-like"/>
</dbReference>
<accession>A0A5E4FHL6</accession>
<dbReference type="CDD" id="cd01803">
    <property type="entry name" value="Ubl_ubiquitin"/>
    <property type="match status" value="1"/>
</dbReference>
<dbReference type="FunFam" id="3.10.20.90:FF:000016">
    <property type="entry name" value="Polyubiquitin 3"/>
    <property type="match status" value="1"/>
</dbReference>
<keyword evidence="5" id="KW-1017">Isopeptide bond</keyword>
<reference evidence="11" key="1">
    <citation type="submission" date="2019-07" db="EMBL/GenBank/DDBJ databases">
        <authorList>
            <person name="Alioto T."/>
            <person name="Alioto T."/>
            <person name="Gomez Garrido J."/>
        </authorList>
    </citation>
    <scope>NUCLEOTIDE SEQUENCE</scope>
</reference>
<keyword evidence="6" id="KW-0677">Repeat</keyword>
<dbReference type="GO" id="GO:0005737">
    <property type="term" value="C:cytoplasm"/>
    <property type="evidence" value="ECO:0007669"/>
    <property type="project" value="UniProtKB-SubCell"/>
</dbReference>
<evidence type="ECO:0000313" key="13">
    <source>
        <dbReference type="Proteomes" id="UP001054821"/>
    </source>
</evidence>
<dbReference type="Pfam" id="PF00240">
    <property type="entry name" value="ubiquitin"/>
    <property type="match status" value="3"/>
</dbReference>
<evidence type="ECO:0000256" key="4">
    <source>
        <dbReference type="ARBA" id="ARBA00022490"/>
    </source>
</evidence>